<dbReference type="Proteomes" id="UP000652761">
    <property type="component" value="Unassembled WGS sequence"/>
</dbReference>
<sequence>MLSSARGEVLRGFPGDFRHGSLRSGVFSPREARVKWEKHRGIVVLRVFRGVVRRILNRKRCLNPAGQNRARYAQFGQGGGAARVSWGFSAWEFAEWCVLAAGSSREAGETPRDRRTARFSRSALLVGGTDISSRHWSPTSPFQCLTLGCSGQRPQRCQAWAYGCVPAGVFTAFVLVNDLLELGEFPTEPLTSEAHPYSPQARARRRFRYRLLVQGRAVAVLGQCLQ</sequence>
<dbReference type="AlphaFoldDB" id="A0A843TXP1"/>
<evidence type="ECO:0000313" key="1">
    <source>
        <dbReference type="EMBL" id="MQL77542.1"/>
    </source>
</evidence>
<comment type="caution">
    <text evidence="1">The sequence shown here is derived from an EMBL/GenBank/DDBJ whole genome shotgun (WGS) entry which is preliminary data.</text>
</comment>
<proteinExistence type="predicted"/>
<dbReference type="EMBL" id="NMUH01000354">
    <property type="protein sequence ID" value="MQL77542.1"/>
    <property type="molecule type" value="Genomic_DNA"/>
</dbReference>
<accession>A0A843TXP1</accession>
<name>A0A843TXP1_COLES</name>
<evidence type="ECO:0000313" key="2">
    <source>
        <dbReference type="Proteomes" id="UP000652761"/>
    </source>
</evidence>
<gene>
    <name evidence="1" type="ORF">Taro_009968</name>
</gene>
<organism evidence="1 2">
    <name type="scientific">Colocasia esculenta</name>
    <name type="common">Wild taro</name>
    <name type="synonym">Arum esculentum</name>
    <dbReference type="NCBI Taxonomy" id="4460"/>
    <lineage>
        <taxon>Eukaryota</taxon>
        <taxon>Viridiplantae</taxon>
        <taxon>Streptophyta</taxon>
        <taxon>Embryophyta</taxon>
        <taxon>Tracheophyta</taxon>
        <taxon>Spermatophyta</taxon>
        <taxon>Magnoliopsida</taxon>
        <taxon>Liliopsida</taxon>
        <taxon>Araceae</taxon>
        <taxon>Aroideae</taxon>
        <taxon>Colocasieae</taxon>
        <taxon>Colocasia</taxon>
    </lineage>
</organism>
<reference evidence="1" key="1">
    <citation type="submission" date="2017-07" db="EMBL/GenBank/DDBJ databases">
        <title>Taro Niue Genome Assembly and Annotation.</title>
        <authorList>
            <person name="Atibalentja N."/>
            <person name="Keating K."/>
            <person name="Fields C.J."/>
        </authorList>
    </citation>
    <scope>NUCLEOTIDE SEQUENCE</scope>
    <source>
        <strain evidence="1">Niue_2</strain>
        <tissue evidence="1">Leaf</tissue>
    </source>
</reference>
<protein>
    <submittedName>
        <fullName evidence="1">Uncharacterized protein</fullName>
    </submittedName>
</protein>
<keyword evidence="2" id="KW-1185">Reference proteome</keyword>